<dbReference type="PANTHER" id="PTHR11361:SF34">
    <property type="entry name" value="DNA MISMATCH REPAIR PROTEIN MSH1, MITOCHONDRIAL"/>
    <property type="match status" value="1"/>
</dbReference>
<reference evidence="9 10" key="1">
    <citation type="journal article" date="2014" name="Genome Announc.">
        <title>Draft genome sequence of Sclerotinia borealis, a psychrophilic plant pathogenic fungus.</title>
        <authorList>
            <person name="Mardanov A.V."/>
            <person name="Beletsky A.V."/>
            <person name="Kadnikov V.V."/>
            <person name="Ignatov A.N."/>
            <person name="Ravin N.V."/>
        </authorList>
    </citation>
    <scope>NUCLEOTIDE SEQUENCE [LARGE SCALE GENOMIC DNA]</scope>
    <source>
        <strain evidence="10">F-4157</strain>
    </source>
</reference>
<evidence type="ECO:0000313" key="9">
    <source>
        <dbReference type="EMBL" id="ESZ99531.1"/>
    </source>
</evidence>
<dbReference type="InterPro" id="IPR016151">
    <property type="entry name" value="DNA_mismatch_repair_MutS_N"/>
</dbReference>
<dbReference type="SUPFAM" id="SSF55271">
    <property type="entry name" value="DNA repair protein MutS, domain I"/>
    <property type="match status" value="1"/>
</dbReference>
<protein>
    <submittedName>
        <fullName evidence="9">MutS2 protein</fullName>
    </submittedName>
</protein>
<evidence type="ECO:0000259" key="8">
    <source>
        <dbReference type="PROSITE" id="PS00486"/>
    </source>
</evidence>
<accession>W9CUF4</accession>
<evidence type="ECO:0000256" key="7">
    <source>
        <dbReference type="SAM" id="MobiDB-lite"/>
    </source>
</evidence>
<keyword evidence="2" id="KW-0547">Nucleotide-binding</keyword>
<dbReference type="GO" id="GO:0030983">
    <property type="term" value="F:mismatched DNA binding"/>
    <property type="evidence" value="ECO:0007669"/>
    <property type="project" value="UniProtKB-UniRule"/>
</dbReference>
<gene>
    <name evidence="9" type="ORF">SBOR_0096</name>
</gene>
<dbReference type="InterPro" id="IPR036187">
    <property type="entry name" value="DNA_mismatch_repair_MutS_sf"/>
</dbReference>
<dbReference type="FunFam" id="3.40.50.300:FF:001238">
    <property type="entry name" value="DNA mismatch repair protein"/>
    <property type="match status" value="1"/>
</dbReference>
<dbReference type="HOGENOM" id="CLU_002472_4_0_1"/>
<evidence type="ECO:0000256" key="6">
    <source>
        <dbReference type="ARBA" id="ARBA00023204"/>
    </source>
</evidence>
<feature type="region of interest" description="Disordered" evidence="7">
    <location>
        <begin position="102"/>
        <end position="176"/>
    </location>
</feature>
<feature type="compositionally biased region" description="Low complexity" evidence="7">
    <location>
        <begin position="152"/>
        <end position="164"/>
    </location>
</feature>
<dbReference type="GO" id="GO:0005524">
    <property type="term" value="F:ATP binding"/>
    <property type="evidence" value="ECO:0007669"/>
    <property type="project" value="UniProtKB-UniRule"/>
</dbReference>
<keyword evidence="3" id="KW-0227">DNA damage</keyword>
<dbReference type="SMART" id="SM00533">
    <property type="entry name" value="MUTSd"/>
    <property type="match status" value="1"/>
</dbReference>
<dbReference type="GO" id="GO:0140664">
    <property type="term" value="F:ATP-dependent DNA damage sensor activity"/>
    <property type="evidence" value="ECO:0007669"/>
    <property type="project" value="InterPro"/>
</dbReference>
<dbReference type="GO" id="GO:0043504">
    <property type="term" value="P:mitochondrial DNA repair"/>
    <property type="evidence" value="ECO:0007669"/>
    <property type="project" value="TreeGrafter"/>
</dbReference>
<dbReference type="Gene3D" id="6.10.140.80">
    <property type="match status" value="1"/>
</dbReference>
<dbReference type="Gene3D" id="3.40.1170.10">
    <property type="entry name" value="DNA repair protein MutS, domain I"/>
    <property type="match status" value="1"/>
</dbReference>
<name>W9CUF4_SCLBF</name>
<dbReference type="Pfam" id="PF05188">
    <property type="entry name" value="MutS_II"/>
    <property type="match status" value="1"/>
</dbReference>
<dbReference type="OrthoDB" id="2534523at2759"/>
<dbReference type="InterPro" id="IPR045076">
    <property type="entry name" value="MutS"/>
</dbReference>
<dbReference type="STRING" id="1432307.W9CUF4"/>
<dbReference type="SMART" id="SM00534">
    <property type="entry name" value="MUTSac"/>
    <property type="match status" value="1"/>
</dbReference>
<evidence type="ECO:0000256" key="5">
    <source>
        <dbReference type="ARBA" id="ARBA00023125"/>
    </source>
</evidence>
<dbReference type="EMBL" id="AYSA01000004">
    <property type="protein sequence ID" value="ESZ99531.1"/>
    <property type="molecule type" value="Genomic_DNA"/>
</dbReference>
<keyword evidence="6" id="KW-0234">DNA repair</keyword>
<dbReference type="Pfam" id="PF00488">
    <property type="entry name" value="MutS_V"/>
    <property type="match status" value="1"/>
</dbReference>
<evidence type="ECO:0000256" key="1">
    <source>
        <dbReference type="ARBA" id="ARBA00006271"/>
    </source>
</evidence>
<dbReference type="SUPFAM" id="SSF48334">
    <property type="entry name" value="DNA repair protein MutS, domain III"/>
    <property type="match status" value="2"/>
</dbReference>
<comment type="similarity">
    <text evidence="1">Belongs to the DNA mismatch repair MutS family.</text>
</comment>
<comment type="caution">
    <text evidence="9">The sequence shown here is derived from an EMBL/GenBank/DDBJ whole genome shotgun (WGS) entry which is preliminary data.</text>
</comment>
<evidence type="ECO:0000313" key="10">
    <source>
        <dbReference type="Proteomes" id="UP000019487"/>
    </source>
</evidence>
<evidence type="ECO:0000256" key="2">
    <source>
        <dbReference type="ARBA" id="ARBA00022741"/>
    </source>
</evidence>
<dbReference type="InterPro" id="IPR036678">
    <property type="entry name" value="MutS_con_dom_sf"/>
</dbReference>
<feature type="domain" description="DNA mismatch repair proteins mutS family" evidence="8">
    <location>
        <begin position="985"/>
        <end position="1001"/>
    </location>
</feature>
<dbReference type="InterPro" id="IPR000432">
    <property type="entry name" value="DNA_mismatch_repair_MutS_C"/>
</dbReference>
<evidence type="ECO:0000256" key="4">
    <source>
        <dbReference type="ARBA" id="ARBA00022840"/>
    </source>
</evidence>
<dbReference type="SUPFAM" id="SSF53150">
    <property type="entry name" value="DNA repair protein MutS, domain II"/>
    <property type="match status" value="1"/>
</dbReference>
<dbReference type="AlphaFoldDB" id="W9CUF4"/>
<dbReference type="GO" id="GO:0006298">
    <property type="term" value="P:mismatch repair"/>
    <property type="evidence" value="ECO:0007669"/>
    <property type="project" value="InterPro"/>
</dbReference>
<dbReference type="FunFam" id="3.40.1170.10:FF:000010">
    <property type="entry name" value="DNA mismatch repair protein Msh1"/>
    <property type="match status" value="1"/>
</dbReference>
<dbReference type="InterPro" id="IPR007696">
    <property type="entry name" value="DNA_mismatch_repair_MutS_core"/>
</dbReference>
<sequence>MSFFHARNFRIYNNAIVPFPSIITGRITLFAADNHVICRLKPQVFYRGKKTKSSFNFNDLPHALDLRPLEPLVLEQAIIKDKSPERASLNFVEHVQDLLQEPEPVKAESQDWPNSTTPQDLEEDTKKSVSSRRARRTERLPQGLITLDSESSEVQESQAASSPSMDGKKAKRAKASDEVELLQGLLPLEPLEPLETEHEAPPYPTVIMQARSNMLKFENCVVVTRVGGFYELYFEHANEFGPLLGLKVAQKKTNAGPVSMAGFPFHQLDRYLKILVQDLSRYVAISEEFPNDISDKVKSGGLLHDRRVSRIVTPGTLIDEGFMDPLSNNYVLAIHVQHDVQTDTIEHERLHKPIGLAWLDLSTGHFFTQKSLLSELPSFMARIAPREIVLDEEIQPLKNHEIYTVLTDEHHIITYATLPEVRPISEWTPMLESAVSSSSVNTFTEEEISAGSCLLHYVETRLQSTNMKLQPPVRQLNVMGIDKNTMRALEIKKTIKEDNFSGSLLHTIRRTVTKGGGRLLENWLGEFALCAQFYFSINEIKKLTKTIASPSTSLDVLESRLDLVTHMLEDESLRARVTTLLKRSHDSHRLLQKFAFGRGDGDDLLDLASTIHATRDIAHTLKVQNATPEPCIQALLARIHLKDPIKLAQAVTDAIDEEGLVQQQRIEEGESEEMQALANAIVASEGTVEENSTLRKGNRKKPPNSIREYYNQENEAWIMKPTATPILKRLHKELSSLSDQKTSLAASLCDRLGATSLTLRFTPGLGHICHVKGRDINLNMPEARTISSSKTTRSLHHPEWSSLGQHIDQCRIHIRAEEQRLFYKLRELAITNLLKLRRNAAVLDEIDIACSFATLADERGWTRPILNTSSAHKIIGGRHPTVETGLEEEGRSFISNDCLVGDVHQAWLITGPNMAGKSTFLRQNALITVLAQVGSYVPAEYAELGIVDHIFSRVGSADNLYRDQSTFMVEMLESATILKNATSRSFVIMDEVGRGTTPTDGIAVAFACLHHLYHVNKCRTLFATHFHALVELIEENRMNAVGFYCTDVEEHGSTDEAFRYMYKLKEGINRHSHALKVAKLAGLPKEAIEVARQILEKDVNPK</sequence>
<proteinExistence type="inferred from homology"/>
<dbReference type="Pfam" id="PF01624">
    <property type="entry name" value="MutS_I"/>
    <property type="match status" value="1"/>
</dbReference>
<evidence type="ECO:0000256" key="3">
    <source>
        <dbReference type="ARBA" id="ARBA00022763"/>
    </source>
</evidence>
<dbReference type="Gene3D" id="3.30.420.110">
    <property type="entry name" value="MutS, connector domain"/>
    <property type="match status" value="1"/>
</dbReference>
<dbReference type="InterPro" id="IPR027417">
    <property type="entry name" value="P-loop_NTPase"/>
</dbReference>
<dbReference type="InterPro" id="IPR007695">
    <property type="entry name" value="DNA_mismatch_repair_MutS-lik_N"/>
</dbReference>
<dbReference type="InterPro" id="IPR007860">
    <property type="entry name" value="DNA_mmatch_repair_MutS_con_dom"/>
</dbReference>
<dbReference type="GO" id="GO:0005739">
    <property type="term" value="C:mitochondrion"/>
    <property type="evidence" value="ECO:0007669"/>
    <property type="project" value="TreeGrafter"/>
</dbReference>
<dbReference type="Gene3D" id="1.10.1420.10">
    <property type="match status" value="2"/>
</dbReference>
<dbReference type="SUPFAM" id="SSF52540">
    <property type="entry name" value="P-loop containing nucleoside triphosphate hydrolases"/>
    <property type="match status" value="1"/>
</dbReference>
<dbReference type="PANTHER" id="PTHR11361">
    <property type="entry name" value="DNA MISMATCH REPAIR PROTEIN MUTS FAMILY MEMBER"/>
    <property type="match status" value="1"/>
</dbReference>
<dbReference type="FunFam" id="1.10.1420.10:FF:000036">
    <property type="entry name" value="DNA mismatch repair protein Msh1"/>
    <property type="match status" value="1"/>
</dbReference>
<dbReference type="Proteomes" id="UP000019487">
    <property type="component" value="Unassembled WGS sequence"/>
</dbReference>
<keyword evidence="4" id="KW-0067">ATP-binding</keyword>
<keyword evidence="5" id="KW-0238">DNA-binding</keyword>
<organism evidence="9 10">
    <name type="scientific">Sclerotinia borealis (strain F-4128)</name>
    <dbReference type="NCBI Taxonomy" id="1432307"/>
    <lineage>
        <taxon>Eukaryota</taxon>
        <taxon>Fungi</taxon>
        <taxon>Dikarya</taxon>
        <taxon>Ascomycota</taxon>
        <taxon>Pezizomycotina</taxon>
        <taxon>Leotiomycetes</taxon>
        <taxon>Helotiales</taxon>
        <taxon>Sclerotiniaceae</taxon>
        <taxon>Sclerotinia</taxon>
    </lineage>
</organism>
<dbReference type="GO" id="GO:0005634">
    <property type="term" value="C:nucleus"/>
    <property type="evidence" value="ECO:0007669"/>
    <property type="project" value="TreeGrafter"/>
</dbReference>
<dbReference type="Pfam" id="PF05192">
    <property type="entry name" value="MutS_III"/>
    <property type="match status" value="1"/>
</dbReference>
<dbReference type="PROSITE" id="PS00486">
    <property type="entry name" value="DNA_MISMATCH_REPAIR_2"/>
    <property type="match status" value="1"/>
</dbReference>
<dbReference type="Gene3D" id="3.40.50.300">
    <property type="entry name" value="P-loop containing nucleotide triphosphate hydrolases"/>
    <property type="match status" value="1"/>
</dbReference>
<keyword evidence="10" id="KW-1185">Reference proteome</keyword>